<feature type="domain" description="Amidohydrolase-related" evidence="2">
    <location>
        <begin position="66"/>
        <end position="269"/>
    </location>
</feature>
<dbReference type="Pfam" id="PF04909">
    <property type="entry name" value="Amidohydro_2"/>
    <property type="match status" value="1"/>
</dbReference>
<dbReference type="InterPro" id="IPR032465">
    <property type="entry name" value="ACMSD"/>
</dbReference>
<dbReference type="RefSeq" id="WP_377851115.1">
    <property type="nucleotide sequence ID" value="NZ_JBHLZU010000006.1"/>
</dbReference>
<dbReference type="Proteomes" id="UP001589693">
    <property type="component" value="Unassembled WGS sequence"/>
</dbReference>
<comment type="caution">
    <text evidence="3">The sequence shown here is derived from an EMBL/GenBank/DDBJ whole genome shotgun (WGS) entry which is preliminary data.</text>
</comment>
<evidence type="ECO:0000313" key="3">
    <source>
        <dbReference type="EMBL" id="MFB9903956.1"/>
    </source>
</evidence>
<dbReference type="EMBL" id="JBHLZU010000006">
    <property type="protein sequence ID" value="MFB9903956.1"/>
    <property type="molecule type" value="Genomic_DNA"/>
</dbReference>
<evidence type="ECO:0000259" key="2">
    <source>
        <dbReference type="Pfam" id="PF04909"/>
    </source>
</evidence>
<organism evidence="3 4">
    <name type="scientific">Allokutzneria oryzae</name>
    <dbReference type="NCBI Taxonomy" id="1378989"/>
    <lineage>
        <taxon>Bacteria</taxon>
        <taxon>Bacillati</taxon>
        <taxon>Actinomycetota</taxon>
        <taxon>Actinomycetes</taxon>
        <taxon>Pseudonocardiales</taxon>
        <taxon>Pseudonocardiaceae</taxon>
        <taxon>Allokutzneria</taxon>
    </lineage>
</organism>
<dbReference type="PANTHER" id="PTHR21240">
    <property type="entry name" value="2-AMINO-3-CARBOXYLMUCONATE-6-SEMIALDEHYDE DECARBOXYLASE"/>
    <property type="match status" value="1"/>
</dbReference>
<dbReference type="PANTHER" id="PTHR21240:SF19">
    <property type="entry name" value="CATALYTIC_ HYDROLASE"/>
    <property type="match status" value="1"/>
</dbReference>
<gene>
    <name evidence="3" type="ORF">ACFFQA_08395</name>
</gene>
<accession>A0ABV5ZSU5</accession>
<proteinExistence type="predicted"/>
<evidence type="ECO:0000256" key="1">
    <source>
        <dbReference type="ARBA" id="ARBA00023239"/>
    </source>
</evidence>
<name>A0ABV5ZSU5_9PSEU</name>
<dbReference type="Gene3D" id="3.20.20.140">
    <property type="entry name" value="Metal-dependent hydrolases"/>
    <property type="match status" value="1"/>
</dbReference>
<evidence type="ECO:0000313" key="4">
    <source>
        <dbReference type="Proteomes" id="UP001589693"/>
    </source>
</evidence>
<dbReference type="SUPFAM" id="SSF51556">
    <property type="entry name" value="Metallo-dependent hydrolases"/>
    <property type="match status" value="1"/>
</dbReference>
<reference evidence="3 4" key="1">
    <citation type="submission" date="2024-09" db="EMBL/GenBank/DDBJ databases">
        <authorList>
            <person name="Sun Q."/>
            <person name="Mori K."/>
        </authorList>
    </citation>
    <scope>NUCLEOTIDE SEQUENCE [LARGE SCALE GENOMIC DNA]</scope>
    <source>
        <strain evidence="3 4">TBRC 7907</strain>
    </source>
</reference>
<protein>
    <submittedName>
        <fullName evidence="3">Amidohydrolase family protein</fullName>
    </submittedName>
</protein>
<dbReference type="InterPro" id="IPR032466">
    <property type="entry name" value="Metal_Hydrolase"/>
</dbReference>
<keyword evidence="4" id="KW-1185">Reference proteome</keyword>
<keyword evidence="1" id="KW-0456">Lyase</keyword>
<sequence>MDIVDAWSQHPTERFMAAPWLATLLRWTRQEGLAAMPVQATVDAMDEAGISLALMSAWHAPTGSLISNDEVAELVAARPDRFRGVATVDLTDPMGAVREIRRCVTELGFVGVRVVPWLWNLPPNDRRYYPVYVACVELGVPFCTQIGHTGPLCPSEPGRPIPYLDEVLLDFPELVVVGGHVGYPWIHEVLSLATKYPNFHVDTSAYALHRLPADLVGFLRGRGRSRVLFGTNWPMISPARCLARLDELGLDDEARGLFLAGNARRLFRLS</sequence>
<dbReference type="InterPro" id="IPR006680">
    <property type="entry name" value="Amidohydro-rel"/>
</dbReference>